<proteinExistence type="predicted"/>
<comment type="caution">
    <text evidence="1">The sequence shown here is derived from an EMBL/GenBank/DDBJ whole genome shotgun (WGS) entry which is preliminary data.</text>
</comment>
<gene>
    <name evidence="1" type="ORF">GGX14DRAFT_556914</name>
</gene>
<evidence type="ECO:0000313" key="1">
    <source>
        <dbReference type="EMBL" id="KAJ7226165.1"/>
    </source>
</evidence>
<protein>
    <submittedName>
        <fullName evidence="1">Uncharacterized protein</fullName>
    </submittedName>
</protein>
<accession>A0AAD6YQK9</accession>
<sequence>MDLSFIIPRRQLYLGLNDSRGGTSTASPAFESWMAMRRRYSSTWDFGVSGRYCQLQFARSKLHPRARTLPARTSALLLYGHALTAVLFLSRLPRPVSDIALCPTLPPSVARCPPPVACCPPPDHRHAAPSPGTAELADDAPCSVSERWFDVVCPLPEHRLISRISSQPASSPARWATRVRPLATARARAPHRSRPQPTGTRQIQVLARCLTSTFGAPRTSSLLEPRDLADLAPARPLADRAARARKQCGPLCPAVRDPYARMLAVHVWRGDYVAHCAVRNLILWAAAPALKVPPADVDSLAHEDAVLAHCLPTVAQLVRCINASMSRSA</sequence>
<dbReference type="EMBL" id="JARJCW010000004">
    <property type="protein sequence ID" value="KAJ7226165.1"/>
    <property type="molecule type" value="Genomic_DNA"/>
</dbReference>
<name>A0AAD6YQK9_9AGAR</name>
<dbReference type="AlphaFoldDB" id="A0AAD6YQK9"/>
<reference evidence="1" key="1">
    <citation type="submission" date="2023-03" db="EMBL/GenBank/DDBJ databases">
        <title>Massive genome expansion in bonnet fungi (Mycena s.s.) driven by repeated elements and novel gene families across ecological guilds.</title>
        <authorList>
            <consortium name="Lawrence Berkeley National Laboratory"/>
            <person name="Harder C.B."/>
            <person name="Miyauchi S."/>
            <person name="Viragh M."/>
            <person name="Kuo A."/>
            <person name="Thoen E."/>
            <person name="Andreopoulos B."/>
            <person name="Lu D."/>
            <person name="Skrede I."/>
            <person name="Drula E."/>
            <person name="Henrissat B."/>
            <person name="Morin E."/>
            <person name="Kohler A."/>
            <person name="Barry K."/>
            <person name="LaButti K."/>
            <person name="Morin E."/>
            <person name="Salamov A."/>
            <person name="Lipzen A."/>
            <person name="Mereny Z."/>
            <person name="Hegedus B."/>
            <person name="Baldrian P."/>
            <person name="Stursova M."/>
            <person name="Weitz H."/>
            <person name="Taylor A."/>
            <person name="Grigoriev I.V."/>
            <person name="Nagy L.G."/>
            <person name="Martin F."/>
            <person name="Kauserud H."/>
        </authorList>
    </citation>
    <scope>NUCLEOTIDE SEQUENCE</scope>
    <source>
        <strain evidence="1">9144</strain>
    </source>
</reference>
<dbReference type="Proteomes" id="UP001219525">
    <property type="component" value="Unassembled WGS sequence"/>
</dbReference>
<evidence type="ECO:0000313" key="2">
    <source>
        <dbReference type="Proteomes" id="UP001219525"/>
    </source>
</evidence>
<keyword evidence="2" id="KW-1185">Reference proteome</keyword>
<organism evidence="1 2">
    <name type="scientific">Mycena pura</name>
    <dbReference type="NCBI Taxonomy" id="153505"/>
    <lineage>
        <taxon>Eukaryota</taxon>
        <taxon>Fungi</taxon>
        <taxon>Dikarya</taxon>
        <taxon>Basidiomycota</taxon>
        <taxon>Agaricomycotina</taxon>
        <taxon>Agaricomycetes</taxon>
        <taxon>Agaricomycetidae</taxon>
        <taxon>Agaricales</taxon>
        <taxon>Marasmiineae</taxon>
        <taxon>Mycenaceae</taxon>
        <taxon>Mycena</taxon>
    </lineage>
</organism>